<dbReference type="EC" id="2.1.2.1" evidence="5"/>
<proteinExistence type="inferred from homology"/>
<reference evidence="5 6" key="1">
    <citation type="submission" date="2020-10" db="EMBL/GenBank/DDBJ databases">
        <title>Sequencing the genomes of 1000 actinobacteria strains.</title>
        <authorList>
            <person name="Klenk H.-P."/>
        </authorList>
    </citation>
    <scope>NUCLEOTIDE SEQUENCE [LARGE SCALE GENOMIC DNA]</scope>
    <source>
        <strain evidence="5 6">DSM 43173</strain>
    </source>
</reference>
<dbReference type="PIRSF" id="PIRSF000412">
    <property type="entry name" value="SHMT"/>
    <property type="match status" value="1"/>
</dbReference>
<evidence type="ECO:0000256" key="2">
    <source>
        <dbReference type="ARBA" id="ARBA00006376"/>
    </source>
</evidence>
<dbReference type="InterPro" id="IPR001085">
    <property type="entry name" value="Ser_HO-MeTrfase"/>
</dbReference>
<gene>
    <name evidence="5" type="ORF">H4W80_002344</name>
</gene>
<dbReference type="PANTHER" id="PTHR11680:SF35">
    <property type="entry name" value="SERINE HYDROXYMETHYLTRANSFERASE 1"/>
    <property type="match status" value="1"/>
</dbReference>
<dbReference type="GO" id="GO:0004372">
    <property type="term" value="F:glycine hydroxymethyltransferase activity"/>
    <property type="evidence" value="ECO:0007669"/>
    <property type="project" value="UniProtKB-EC"/>
</dbReference>
<sequence>MRARFPRPWISAASERLTREVAGAVAGRSPAATLEEIGRLVAWNHRIHHAEAVNLNPATNVMNPRAEALLSAGLGTRPSLGHPAEKYETGLEAIERIEIIAAELAAQVFDADYAEVRVGSGALANLYAFMATCRPGDTIIVPPTSVGGHVTHHAEGAAGLYGLTTVPAPAAQGGYTVDLTGLREMAMRLRPKLITIGGSLNLFPHPIAAVREIAESVGARVLCDAAHMCGMIAGGVWPNPLREGAHLITMSTYKSLGGPPGGLVVTDDEELAQRLDTIAYPGLTANSDAGRIAALAVTMLDWQAEGPAYAQAMAANAARLAAELRALDVPVFAGGTRSHQFAVPAHRFGGGQCASRRLRAANLLACGIGLPMAPVAGDLNGLRLGTPEITRNGMDEDDMPALAAFIARALAPASVPATLAAEVTAWRAPFTEVRFTAVPRPVGPPHDPSDQ</sequence>
<dbReference type="Gene3D" id="3.40.640.10">
    <property type="entry name" value="Type I PLP-dependent aspartate aminotransferase-like (Major domain)"/>
    <property type="match status" value="1"/>
</dbReference>
<comment type="caution">
    <text evidence="5">The sequence shown here is derived from an EMBL/GenBank/DDBJ whole genome shotgun (WGS) entry which is preliminary data.</text>
</comment>
<evidence type="ECO:0000256" key="3">
    <source>
        <dbReference type="ARBA" id="ARBA00022898"/>
    </source>
</evidence>
<keyword evidence="3" id="KW-0663">Pyridoxal phosphate</keyword>
<evidence type="ECO:0000256" key="1">
    <source>
        <dbReference type="ARBA" id="ARBA00001933"/>
    </source>
</evidence>
<evidence type="ECO:0000313" key="5">
    <source>
        <dbReference type="EMBL" id="MBE1584086.1"/>
    </source>
</evidence>
<dbReference type="InterPro" id="IPR039429">
    <property type="entry name" value="SHMT-like_dom"/>
</dbReference>
<dbReference type="PANTHER" id="PTHR11680">
    <property type="entry name" value="SERINE HYDROXYMETHYLTRANSFERASE"/>
    <property type="match status" value="1"/>
</dbReference>
<keyword evidence="6" id="KW-1185">Reference proteome</keyword>
<dbReference type="InterPro" id="IPR015424">
    <property type="entry name" value="PyrdxlP-dep_Trfase"/>
</dbReference>
<accession>A0ABR9LTV9</accession>
<evidence type="ECO:0000259" key="4">
    <source>
        <dbReference type="Pfam" id="PF00464"/>
    </source>
</evidence>
<dbReference type="Gene3D" id="3.90.1150.10">
    <property type="entry name" value="Aspartate Aminotransferase, domain 1"/>
    <property type="match status" value="1"/>
</dbReference>
<comment type="cofactor">
    <cofactor evidence="1">
        <name>pyridoxal 5'-phosphate</name>
        <dbReference type="ChEBI" id="CHEBI:597326"/>
    </cofactor>
</comment>
<feature type="domain" description="Serine hydroxymethyltransferase-like" evidence="4">
    <location>
        <begin position="50"/>
        <end position="406"/>
    </location>
</feature>
<keyword evidence="5" id="KW-0808">Transferase</keyword>
<dbReference type="Proteomes" id="UP000633509">
    <property type="component" value="Unassembled WGS sequence"/>
</dbReference>
<dbReference type="InterPro" id="IPR049943">
    <property type="entry name" value="Ser_HO-MeTrfase-like"/>
</dbReference>
<protein>
    <submittedName>
        <fullName evidence="5">Glycine hydroxymethyltransferase</fullName>
        <ecNumber evidence="5">2.1.2.1</ecNumber>
    </submittedName>
</protein>
<dbReference type="InterPro" id="IPR015422">
    <property type="entry name" value="PyrdxlP-dep_Trfase_small"/>
</dbReference>
<evidence type="ECO:0000313" key="6">
    <source>
        <dbReference type="Proteomes" id="UP000633509"/>
    </source>
</evidence>
<dbReference type="Pfam" id="PF00464">
    <property type="entry name" value="SHMT"/>
    <property type="match status" value="1"/>
</dbReference>
<dbReference type="InterPro" id="IPR015421">
    <property type="entry name" value="PyrdxlP-dep_Trfase_major"/>
</dbReference>
<organism evidence="5 6">
    <name type="scientific">Nonomuraea angiospora</name>
    <dbReference type="NCBI Taxonomy" id="46172"/>
    <lineage>
        <taxon>Bacteria</taxon>
        <taxon>Bacillati</taxon>
        <taxon>Actinomycetota</taxon>
        <taxon>Actinomycetes</taxon>
        <taxon>Streptosporangiales</taxon>
        <taxon>Streptosporangiaceae</taxon>
        <taxon>Nonomuraea</taxon>
    </lineage>
</organism>
<name>A0ABR9LTV9_9ACTN</name>
<comment type="similarity">
    <text evidence="2">Belongs to the SHMT family.</text>
</comment>
<dbReference type="SUPFAM" id="SSF53383">
    <property type="entry name" value="PLP-dependent transferases"/>
    <property type="match status" value="1"/>
</dbReference>
<dbReference type="RefSeq" id="WP_192785083.1">
    <property type="nucleotide sequence ID" value="NZ_JADBEK010000001.1"/>
</dbReference>
<dbReference type="EMBL" id="JADBEK010000001">
    <property type="protein sequence ID" value="MBE1584086.1"/>
    <property type="molecule type" value="Genomic_DNA"/>
</dbReference>